<name>A0ABQ2F6A5_9MICO</name>
<reference evidence="2" key="1">
    <citation type="journal article" date="2019" name="Int. J. Syst. Evol. Microbiol.">
        <title>The Global Catalogue of Microorganisms (GCM) 10K type strain sequencing project: providing services to taxonomists for standard genome sequencing and annotation.</title>
        <authorList>
            <consortium name="The Broad Institute Genomics Platform"/>
            <consortium name="The Broad Institute Genome Sequencing Center for Infectious Disease"/>
            <person name="Wu L."/>
            <person name="Ma J."/>
        </authorList>
    </citation>
    <scope>NUCLEOTIDE SEQUENCE [LARGE SCALE GENOMIC DNA]</scope>
    <source>
        <strain evidence="2">CGMCC 1.5362</strain>
    </source>
</reference>
<evidence type="ECO:0000313" key="2">
    <source>
        <dbReference type="Proteomes" id="UP000662111"/>
    </source>
</evidence>
<sequence>MAPEFTVDLVVAGSPEEVWQRLWDLDRHGATVPLTTMTGGPLGPGVRFSGRTALGPLGFDDDMVVRDWDPPRRAVVDKVGRVVTGSIVATLEPVVDGTLLRWRQTYGSALVPGRLAGLARPAVRAAYRSALRRIAAP</sequence>
<evidence type="ECO:0000313" key="1">
    <source>
        <dbReference type="EMBL" id="GGK57322.1"/>
    </source>
</evidence>
<accession>A0ABQ2F6A5</accession>
<comment type="caution">
    <text evidence="1">The sequence shown here is derived from an EMBL/GenBank/DDBJ whole genome shotgun (WGS) entry which is preliminary data.</text>
</comment>
<dbReference type="Gene3D" id="3.30.530.20">
    <property type="match status" value="1"/>
</dbReference>
<dbReference type="InterPro" id="IPR019587">
    <property type="entry name" value="Polyketide_cyclase/dehydratase"/>
</dbReference>
<dbReference type="EMBL" id="BMLB01000001">
    <property type="protein sequence ID" value="GGK57322.1"/>
    <property type="molecule type" value="Genomic_DNA"/>
</dbReference>
<gene>
    <name evidence="1" type="ORF">GCM10011509_02130</name>
</gene>
<evidence type="ECO:0008006" key="3">
    <source>
        <dbReference type="Google" id="ProtNLM"/>
    </source>
</evidence>
<organism evidence="1 2">
    <name type="scientific">Ornithinimicrobium pekingense</name>
    <dbReference type="NCBI Taxonomy" id="384677"/>
    <lineage>
        <taxon>Bacteria</taxon>
        <taxon>Bacillati</taxon>
        <taxon>Actinomycetota</taxon>
        <taxon>Actinomycetes</taxon>
        <taxon>Micrococcales</taxon>
        <taxon>Ornithinimicrobiaceae</taxon>
        <taxon>Ornithinimicrobium</taxon>
    </lineage>
</organism>
<proteinExistence type="predicted"/>
<protein>
    <recommendedName>
        <fullName evidence="3">SRPBCC family protein</fullName>
    </recommendedName>
</protein>
<keyword evidence="2" id="KW-1185">Reference proteome</keyword>
<dbReference type="RefSeq" id="WP_022921011.1">
    <property type="nucleotide sequence ID" value="NZ_BMLB01000001.1"/>
</dbReference>
<dbReference type="Pfam" id="PF10604">
    <property type="entry name" value="Polyketide_cyc2"/>
    <property type="match status" value="1"/>
</dbReference>
<dbReference type="SUPFAM" id="SSF55961">
    <property type="entry name" value="Bet v1-like"/>
    <property type="match status" value="1"/>
</dbReference>
<dbReference type="InterPro" id="IPR023393">
    <property type="entry name" value="START-like_dom_sf"/>
</dbReference>
<dbReference type="Proteomes" id="UP000662111">
    <property type="component" value="Unassembled WGS sequence"/>
</dbReference>